<dbReference type="InterPro" id="IPR006195">
    <property type="entry name" value="aa-tRNA-synth_II"/>
</dbReference>
<dbReference type="InterPro" id="IPR004364">
    <property type="entry name" value="Aa-tRNA-synt_II"/>
</dbReference>
<dbReference type="GO" id="GO:0004824">
    <property type="term" value="F:lysine-tRNA ligase activity"/>
    <property type="evidence" value="ECO:0007669"/>
    <property type="project" value="UniProtKB-UniRule"/>
</dbReference>
<keyword evidence="8 13" id="KW-0067">ATP-binding</keyword>
<feature type="binding site" evidence="13">
    <location>
        <position position="406"/>
    </location>
    <ligand>
        <name>Mg(2+)</name>
        <dbReference type="ChEBI" id="CHEBI:18420"/>
        <label>1</label>
    </ligand>
</feature>
<dbReference type="EMBL" id="AWYA01000060">
    <property type="protein sequence ID" value="KIC05101.1"/>
    <property type="molecule type" value="Genomic_DNA"/>
</dbReference>
<dbReference type="FunFam" id="3.30.930.10:FF:000001">
    <property type="entry name" value="Lysine--tRNA ligase"/>
    <property type="match status" value="1"/>
</dbReference>
<evidence type="ECO:0000313" key="17">
    <source>
        <dbReference type="Proteomes" id="UP000031011"/>
    </source>
</evidence>
<dbReference type="InterPro" id="IPR044136">
    <property type="entry name" value="Lys-tRNA-ligase_II_N"/>
</dbReference>
<comment type="catalytic activity">
    <reaction evidence="12 13 14">
        <text>tRNA(Lys) + L-lysine + ATP = L-lysyl-tRNA(Lys) + AMP + diphosphate</text>
        <dbReference type="Rhea" id="RHEA:20792"/>
        <dbReference type="Rhea" id="RHEA-COMP:9696"/>
        <dbReference type="Rhea" id="RHEA-COMP:9697"/>
        <dbReference type="ChEBI" id="CHEBI:30616"/>
        <dbReference type="ChEBI" id="CHEBI:32551"/>
        <dbReference type="ChEBI" id="CHEBI:33019"/>
        <dbReference type="ChEBI" id="CHEBI:78442"/>
        <dbReference type="ChEBI" id="CHEBI:78529"/>
        <dbReference type="ChEBI" id="CHEBI:456215"/>
        <dbReference type="EC" id="6.1.1.6"/>
    </reaction>
</comment>
<keyword evidence="5 13" id="KW-0436">Ligase</keyword>
<dbReference type="HAMAP" id="MF_00252">
    <property type="entry name" value="Lys_tRNA_synth_class2"/>
    <property type="match status" value="1"/>
</dbReference>
<dbReference type="GO" id="GO:0000049">
    <property type="term" value="F:tRNA binding"/>
    <property type="evidence" value="ECO:0007669"/>
    <property type="project" value="TreeGrafter"/>
</dbReference>
<evidence type="ECO:0000256" key="13">
    <source>
        <dbReference type="HAMAP-Rule" id="MF_00252"/>
    </source>
</evidence>
<keyword evidence="7 13" id="KW-0547">Nucleotide-binding</keyword>
<dbReference type="PROSITE" id="PS50862">
    <property type="entry name" value="AA_TRNA_LIGASE_II"/>
    <property type="match status" value="1"/>
</dbReference>
<dbReference type="InterPro" id="IPR004365">
    <property type="entry name" value="NA-bd_OB_tRNA"/>
</dbReference>
<evidence type="ECO:0000256" key="3">
    <source>
        <dbReference type="ARBA" id="ARBA00011738"/>
    </source>
</evidence>
<evidence type="ECO:0000256" key="9">
    <source>
        <dbReference type="ARBA" id="ARBA00022842"/>
    </source>
</evidence>
<feature type="domain" description="Aminoacyl-transfer RNA synthetases class-II family profile" evidence="15">
    <location>
        <begin position="179"/>
        <end position="494"/>
    </location>
</feature>
<dbReference type="InterPro" id="IPR018149">
    <property type="entry name" value="Lys-tRNA-synth_II_C"/>
</dbReference>
<feature type="binding site" evidence="13">
    <location>
        <position position="413"/>
    </location>
    <ligand>
        <name>Mg(2+)</name>
        <dbReference type="ChEBI" id="CHEBI:18420"/>
        <label>1</label>
    </ligand>
</feature>
<proteinExistence type="inferred from homology"/>
<dbReference type="NCBIfam" id="NF001756">
    <property type="entry name" value="PRK00484.1"/>
    <property type="match status" value="1"/>
</dbReference>
<evidence type="ECO:0000256" key="1">
    <source>
        <dbReference type="ARBA" id="ARBA00004496"/>
    </source>
</evidence>
<organism evidence="16 17">
    <name type="scientific">Ligilactobacillus ruminis DPC 6832</name>
    <dbReference type="NCBI Taxonomy" id="1402208"/>
    <lineage>
        <taxon>Bacteria</taxon>
        <taxon>Bacillati</taxon>
        <taxon>Bacillota</taxon>
        <taxon>Bacilli</taxon>
        <taxon>Lactobacillales</taxon>
        <taxon>Lactobacillaceae</taxon>
        <taxon>Ligilactobacillus</taxon>
    </lineage>
</organism>
<dbReference type="Proteomes" id="UP000031011">
    <property type="component" value="Unassembled WGS sequence"/>
</dbReference>
<dbReference type="Gene3D" id="3.30.930.10">
    <property type="entry name" value="Bira Bifunctional Protein, Domain 2"/>
    <property type="match status" value="1"/>
</dbReference>
<dbReference type="SUPFAM" id="SSF55681">
    <property type="entry name" value="Class II aaRS and biotin synthetases"/>
    <property type="match status" value="1"/>
</dbReference>
<evidence type="ECO:0000256" key="5">
    <source>
        <dbReference type="ARBA" id="ARBA00022598"/>
    </source>
</evidence>
<feature type="binding site" evidence="13">
    <location>
        <position position="413"/>
    </location>
    <ligand>
        <name>Mg(2+)</name>
        <dbReference type="ChEBI" id="CHEBI:18420"/>
        <label>2</label>
    </ligand>
</feature>
<evidence type="ECO:0000256" key="10">
    <source>
        <dbReference type="ARBA" id="ARBA00022917"/>
    </source>
</evidence>
<dbReference type="Pfam" id="PF00152">
    <property type="entry name" value="tRNA-synt_2"/>
    <property type="match status" value="1"/>
</dbReference>
<evidence type="ECO:0000256" key="6">
    <source>
        <dbReference type="ARBA" id="ARBA00022723"/>
    </source>
</evidence>
<dbReference type="PANTHER" id="PTHR42918:SF15">
    <property type="entry name" value="LYSINE--TRNA LIGASE, CHLOROPLASTIC_MITOCHONDRIAL"/>
    <property type="match status" value="1"/>
</dbReference>
<dbReference type="AlphaFoldDB" id="A0A837DW31"/>
<comment type="caution">
    <text evidence="16">The sequence shown here is derived from an EMBL/GenBank/DDBJ whole genome shotgun (WGS) entry which is preliminary data.</text>
</comment>
<protein>
    <recommendedName>
        <fullName evidence="13">Lysine--tRNA ligase</fullName>
        <ecNumber evidence="13">6.1.1.6</ecNumber>
    </recommendedName>
    <alternativeName>
        <fullName evidence="13">Lysyl-tRNA synthetase</fullName>
        <shortName evidence="13">LysRS</shortName>
    </alternativeName>
</protein>
<dbReference type="CDD" id="cd04322">
    <property type="entry name" value="LysRS_N"/>
    <property type="match status" value="1"/>
</dbReference>
<sequence>MANEQTMNDQMRVRREKMQELRDAGIDPFGHRFERDSMNQELHEKYGDMDKEELNDKDIIVTIAGRMVAKRGKGKVGFADLQDKTGRMQLYIRKDEVGEDMYHIFKRSDLGDFLGITGQVIKTDMGELTVKAEKLTFLSKALRPLPDKYHGLQDIEQIYRQRYLDLITNRESYDRFVNRSRIVTAIRRYLDENGFLEVETPVLHTQAGGASARPFITHHNALDIELYLRIALELHLKRLIVGGMERVYEIGRVFRNEGIDTHHNPEFTMLETYAAYFDFKDVMDETEGIFKAAAKVVSDNSIVTYQGTEVNFDKPFKRAHMVDLIKEHTGVDFWKEMTVEEARKIADEHGVHYESYWKVGHIINEFFEEFCEDKIVDPTFVYGHPVEISPLAKKNADDPRFTDRFELYILGGEYANAFTELNDPIDQRQRFEAQVEERKAGNDEAEGIDEDYIEAMEYGMPPTGGLGIGIDRLVMLLTNAESIRDVLLFPTMRPEKETKDSKKGKKNKKK</sequence>
<gene>
    <name evidence="13" type="primary">lysS</name>
    <name evidence="16" type="ORF">LRN_0338</name>
</gene>
<evidence type="ECO:0000313" key="16">
    <source>
        <dbReference type="EMBL" id="KIC05101.1"/>
    </source>
</evidence>
<dbReference type="PANTHER" id="PTHR42918">
    <property type="entry name" value="LYSYL-TRNA SYNTHETASE"/>
    <property type="match status" value="1"/>
</dbReference>
<dbReference type="Pfam" id="PF01336">
    <property type="entry name" value="tRNA_anti-codon"/>
    <property type="match status" value="1"/>
</dbReference>
<dbReference type="GO" id="GO:0005524">
    <property type="term" value="F:ATP binding"/>
    <property type="evidence" value="ECO:0007669"/>
    <property type="project" value="UniProtKB-UniRule"/>
</dbReference>
<dbReference type="GO" id="GO:0000287">
    <property type="term" value="F:magnesium ion binding"/>
    <property type="evidence" value="ECO:0007669"/>
    <property type="project" value="UniProtKB-UniRule"/>
</dbReference>
<dbReference type="PRINTS" id="PR00982">
    <property type="entry name" value="TRNASYNTHLYS"/>
</dbReference>
<comment type="subunit">
    <text evidence="3 13">Homodimer.</text>
</comment>
<accession>A0A837DW31</accession>
<dbReference type="CDD" id="cd00775">
    <property type="entry name" value="LysRS_core"/>
    <property type="match status" value="1"/>
</dbReference>
<comment type="cofactor">
    <cofactor evidence="13 14">
        <name>Mg(2+)</name>
        <dbReference type="ChEBI" id="CHEBI:18420"/>
    </cofactor>
    <text evidence="13 14">Binds 3 Mg(2+) ions per subunit.</text>
</comment>
<dbReference type="InterPro" id="IPR045864">
    <property type="entry name" value="aa-tRNA-synth_II/BPL/LPL"/>
</dbReference>
<dbReference type="Gene3D" id="2.40.50.140">
    <property type="entry name" value="Nucleic acid-binding proteins"/>
    <property type="match status" value="1"/>
</dbReference>
<dbReference type="GO" id="GO:0005829">
    <property type="term" value="C:cytosol"/>
    <property type="evidence" value="ECO:0007669"/>
    <property type="project" value="TreeGrafter"/>
</dbReference>
<comment type="similarity">
    <text evidence="2 13">Belongs to the class-II aminoacyl-tRNA synthetase family.</text>
</comment>
<name>A0A837DW31_9LACO</name>
<dbReference type="FunFam" id="2.40.50.140:FF:000024">
    <property type="entry name" value="Lysine--tRNA ligase"/>
    <property type="match status" value="1"/>
</dbReference>
<dbReference type="GO" id="GO:0140096">
    <property type="term" value="F:catalytic activity, acting on a protein"/>
    <property type="evidence" value="ECO:0007669"/>
    <property type="project" value="UniProtKB-ARBA"/>
</dbReference>
<dbReference type="InterPro" id="IPR012340">
    <property type="entry name" value="NA-bd_OB-fold"/>
</dbReference>
<dbReference type="InterPro" id="IPR002313">
    <property type="entry name" value="Lys-tRNA-ligase_II"/>
</dbReference>
<keyword evidence="6 13" id="KW-0479">Metal-binding</keyword>
<evidence type="ECO:0000256" key="7">
    <source>
        <dbReference type="ARBA" id="ARBA00022741"/>
    </source>
</evidence>
<comment type="subcellular location">
    <subcellularLocation>
        <location evidence="1 13">Cytoplasm</location>
    </subcellularLocation>
</comment>
<keyword evidence="10 13" id="KW-0648">Protein biosynthesis</keyword>
<keyword evidence="11 13" id="KW-0030">Aminoacyl-tRNA synthetase</keyword>
<evidence type="ECO:0000256" key="8">
    <source>
        <dbReference type="ARBA" id="ARBA00022840"/>
    </source>
</evidence>
<dbReference type="NCBIfam" id="TIGR00499">
    <property type="entry name" value="lysS_bact"/>
    <property type="match status" value="1"/>
</dbReference>
<evidence type="ECO:0000256" key="11">
    <source>
        <dbReference type="ARBA" id="ARBA00023146"/>
    </source>
</evidence>
<dbReference type="EC" id="6.1.1.6" evidence="13"/>
<evidence type="ECO:0000256" key="2">
    <source>
        <dbReference type="ARBA" id="ARBA00008226"/>
    </source>
</evidence>
<keyword evidence="4 13" id="KW-0963">Cytoplasm</keyword>
<dbReference type="SUPFAM" id="SSF50249">
    <property type="entry name" value="Nucleic acid-binding proteins"/>
    <property type="match status" value="1"/>
</dbReference>
<reference evidence="16 17" key="1">
    <citation type="journal article" date="2015" name="BMC Microbiol.">
        <title>Lactobacillus ruminis strains cluster according to their mammalian gut source.</title>
        <authorList>
            <person name="O' Donnell M.M."/>
            <person name="Harris H.M."/>
            <person name="Lynch D.B."/>
            <person name="Ross R.P."/>
            <person name="O'Toole P.W."/>
        </authorList>
    </citation>
    <scope>NUCLEOTIDE SEQUENCE [LARGE SCALE GENOMIC DNA]</scope>
    <source>
        <strain evidence="16 17">DPC 6832</strain>
    </source>
</reference>
<evidence type="ECO:0000259" key="15">
    <source>
        <dbReference type="PROSITE" id="PS50862"/>
    </source>
</evidence>
<evidence type="ECO:0000256" key="12">
    <source>
        <dbReference type="ARBA" id="ARBA00048573"/>
    </source>
</evidence>
<evidence type="ECO:0000256" key="14">
    <source>
        <dbReference type="RuleBase" id="RU000336"/>
    </source>
</evidence>
<dbReference type="GO" id="GO:0016740">
    <property type="term" value="F:transferase activity"/>
    <property type="evidence" value="ECO:0007669"/>
    <property type="project" value="UniProtKB-ARBA"/>
</dbReference>
<dbReference type="GO" id="GO:0006430">
    <property type="term" value="P:lysyl-tRNA aminoacylation"/>
    <property type="evidence" value="ECO:0007669"/>
    <property type="project" value="UniProtKB-UniRule"/>
</dbReference>
<keyword evidence="9 13" id="KW-0460">Magnesium</keyword>
<evidence type="ECO:0000256" key="4">
    <source>
        <dbReference type="ARBA" id="ARBA00022490"/>
    </source>
</evidence>